<feature type="domain" description="PRTase-CE" evidence="1">
    <location>
        <begin position="28"/>
        <end position="328"/>
    </location>
</feature>
<protein>
    <recommendedName>
        <fullName evidence="1">PRTase-CE domain-containing protein</fullName>
    </recommendedName>
</protein>
<dbReference type="Pfam" id="PF24390">
    <property type="entry name" value="PRTase-CE"/>
    <property type="match status" value="1"/>
</dbReference>
<dbReference type="EMBL" id="CP138333">
    <property type="protein sequence ID" value="WZX30029.1"/>
    <property type="molecule type" value="Genomic_DNA"/>
</dbReference>
<dbReference type="Proteomes" id="UP001455384">
    <property type="component" value="Chromosome"/>
</dbReference>
<keyword evidence="3" id="KW-1185">Reference proteome</keyword>
<dbReference type="RefSeq" id="WP_342388556.1">
    <property type="nucleotide sequence ID" value="NZ_CP138333.2"/>
</dbReference>
<sequence length="337" mass="39187">MKDTASLISSLVAVVRDYGNMGFNDEHVQRWLDQFPEEHHKVILTELGNILDKAYLSEMETKRMISEIAADRNIFPEGVGEVRFMDPKQGKGTQKELLQLFDAVISEEHGISIEECGRGEPASYIYIDEAIWSGDRFISGMRTWVREFDDLHAISRMDIIVLAVHTRDLDYITEQMGKILPYTRISLWHFIEFENRLQHAKKVFEGYWPSSGLGYNEETTDYISHIVKMKSRTRDKEIPILRKSAHPKSDAYFTGSMNRKLVERLFLEKGVEIANHMKKPEVYMKPMGYDASRTLGFGSYLVSYMKISEHCPLVLWWEGDGWYPLFPRNEYEGPHPM</sequence>
<dbReference type="InterPro" id="IPR056920">
    <property type="entry name" value="PRTase-CE"/>
</dbReference>
<evidence type="ECO:0000313" key="2">
    <source>
        <dbReference type="EMBL" id="WZX30029.1"/>
    </source>
</evidence>
<evidence type="ECO:0000313" key="3">
    <source>
        <dbReference type="Proteomes" id="UP001455384"/>
    </source>
</evidence>
<name>A0ABZ3CK28_9STAP</name>
<reference evidence="3" key="1">
    <citation type="submission" date="2023-10" db="EMBL/GenBank/DDBJ databases">
        <title>Genome analysis and identification of Salinococcus sp. Bachu38 nov., a PGPR from the rhizosphere of Tamarix.</title>
        <authorList>
            <person name="Liang Z."/>
            <person name="Zhang X."/>
            <person name="Jia J."/>
            <person name="Chen X."/>
            <person name="Wang Y."/>
            <person name="Wang Q."/>
            <person name="Wang R."/>
        </authorList>
    </citation>
    <scope>NUCLEOTIDE SEQUENCE [LARGE SCALE GENOMIC DNA]</scope>
    <source>
        <strain evidence="3">Bachu38</strain>
    </source>
</reference>
<gene>
    <name evidence="2" type="ORF">RQP18_02320</name>
</gene>
<evidence type="ECO:0000259" key="1">
    <source>
        <dbReference type="Pfam" id="PF24390"/>
    </source>
</evidence>
<proteinExistence type="predicted"/>
<accession>A0ABZ3CK28</accession>
<organism evidence="2 3">
    <name type="scientific">Salinicoccus bachuensis</name>
    <dbReference type="NCBI Taxonomy" id="3136731"/>
    <lineage>
        <taxon>Bacteria</taxon>
        <taxon>Bacillati</taxon>
        <taxon>Bacillota</taxon>
        <taxon>Bacilli</taxon>
        <taxon>Bacillales</taxon>
        <taxon>Staphylococcaceae</taxon>
        <taxon>Salinicoccus</taxon>
    </lineage>
</organism>